<proteinExistence type="inferred from homology"/>
<comment type="subcellular location">
    <subcellularLocation>
        <location evidence="1">Membrane</location>
        <topology evidence="1">Multi-pass membrane protein</topology>
    </subcellularLocation>
</comment>
<feature type="region of interest" description="Disordered" evidence="6">
    <location>
        <begin position="1"/>
        <end position="38"/>
    </location>
</feature>
<dbReference type="Gene3D" id="1.20.1250.20">
    <property type="entry name" value="MFS general substrate transporter like domains"/>
    <property type="match status" value="3"/>
</dbReference>
<feature type="transmembrane region" description="Helical" evidence="7">
    <location>
        <begin position="406"/>
        <end position="428"/>
    </location>
</feature>
<keyword evidence="5 7" id="KW-0472">Membrane</keyword>
<feature type="transmembrane region" description="Helical" evidence="7">
    <location>
        <begin position="831"/>
        <end position="851"/>
    </location>
</feature>
<feature type="transmembrane region" description="Helical" evidence="7">
    <location>
        <begin position="767"/>
        <end position="789"/>
    </location>
</feature>
<feature type="transmembrane region" description="Helical" evidence="7">
    <location>
        <begin position="711"/>
        <end position="734"/>
    </location>
</feature>
<feature type="transmembrane region" description="Helical" evidence="7">
    <location>
        <begin position="259"/>
        <end position="281"/>
    </location>
</feature>
<dbReference type="PANTHER" id="PTHR16172">
    <property type="entry name" value="MAJOR FACILITATOR SUPERFAMILY DOMAIN-CONTAINING PROTEIN 6-LIKE"/>
    <property type="match status" value="1"/>
</dbReference>
<accession>A0A4Y2CHJ7</accession>
<dbReference type="Pfam" id="PF12832">
    <property type="entry name" value="MFS_1_like"/>
    <property type="match status" value="1"/>
</dbReference>
<sequence>MENSLRGESSFSGFDETQNMEEEEVNDGARTELSVSPSEPENLFFEAARKLSSYEHSLETLVKRFDKDGIQTDSAIQHSEGYRNSGAFADNAPGRADLSAGGDHSDFRRERGTSNDPQKYVKIQIPFRTAEIILRILNEDLDKNQRSALKEAESYLNSARQNLVTVKKLLQRHLENSDRSQEPILIQTNEIADDMFAISDKLSEKLVECQVQNLSELLVRSMKDETRLSMLAKRPQTRNDENTINTMAMISDALSRSKVFFVIIFCCVASYFVVRLMMLYLEQEKEVLEKAYLVSWQPFQEEMKQLFVYLRKAFDWLIQIPFEDRNKMDEIKNLFTVNKKLLPVKLHYLFGFGGYGGWMPFQSLIGKGLGISASAVGFTNTTLMVLTLLSKPGLGTLADYFRNIRVFLISLILLNVFSSLPLILMSPIEGKAQESPRTGQQLPNSSDASNPLTFSINNECIEKVTENSEITCHVLQIENSSKSGEDVERVKEIQLYSIRKTDLQKLVDLNSTLMNATHLQLDSDLTYQDPFQLLDLKCEPDTHLCNIQTSASSTNEYKSFQFWAFSLTVILAGLAFNNTLSLSDCACYEILGEQRHLYGRQRLFGSAGWALACLLSGYLSDHTTGDNSRKDYSPGFYVMAYLMVTDALILCKMPLVKMKLSSNIYRDVKKVFQSVEIILFAVGGILSGSMASIVFYYELWYLQDLGANQSLLGWAITSQALIAETSFFLISGWFVRKFGPFNCLIISFAAYALRFGCYSIITNPWWALLIDITQGLTFALFHAAMTNFASTKAPEGVEGTIFGIFGGLIDGLGQAFGTLVCGVAFDKLGGRLTFTMASIFSATSAVAFVILHRLTVMRSNRTKRIYISSETQGP</sequence>
<dbReference type="InterPro" id="IPR036259">
    <property type="entry name" value="MFS_trans_sf"/>
</dbReference>
<evidence type="ECO:0000256" key="6">
    <source>
        <dbReference type="SAM" id="MobiDB-lite"/>
    </source>
</evidence>
<evidence type="ECO:0000256" key="3">
    <source>
        <dbReference type="ARBA" id="ARBA00022692"/>
    </source>
</evidence>
<feature type="compositionally biased region" description="Basic and acidic residues" evidence="6">
    <location>
        <begin position="103"/>
        <end position="113"/>
    </location>
</feature>
<dbReference type="Proteomes" id="UP000499080">
    <property type="component" value="Unassembled WGS sequence"/>
</dbReference>
<feature type="transmembrane region" description="Helical" evidence="7">
    <location>
        <begin position="635"/>
        <end position="656"/>
    </location>
</feature>
<feature type="transmembrane region" description="Helical" evidence="7">
    <location>
        <begin position="741"/>
        <end position="761"/>
    </location>
</feature>
<evidence type="ECO:0000256" key="5">
    <source>
        <dbReference type="ARBA" id="ARBA00023136"/>
    </source>
</evidence>
<dbReference type="AlphaFoldDB" id="A0A4Y2CHJ7"/>
<protein>
    <recommendedName>
        <fullName evidence="8">Major facilitator superfamily (MFS) profile domain-containing protein</fullName>
    </recommendedName>
</protein>
<evidence type="ECO:0000256" key="2">
    <source>
        <dbReference type="ARBA" id="ARBA00005241"/>
    </source>
</evidence>
<feature type="region of interest" description="Disordered" evidence="6">
    <location>
        <begin position="76"/>
        <end position="115"/>
    </location>
</feature>
<reference evidence="9 10" key="1">
    <citation type="journal article" date="2019" name="Sci. Rep.">
        <title>Orb-weaving spider Araneus ventricosus genome elucidates the spidroin gene catalogue.</title>
        <authorList>
            <person name="Kono N."/>
            <person name="Nakamura H."/>
            <person name="Ohtoshi R."/>
            <person name="Moran D.A.P."/>
            <person name="Shinohara A."/>
            <person name="Yoshida Y."/>
            <person name="Fujiwara M."/>
            <person name="Mori M."/>
            <person name="Tomita M."/>
            <person name="Arakawa K."/>
        </authorList>
    </citation>
    <scope>NUCLEOTIDE SEQUENCE [LARGE SCALE GENOMIC DNA]</scope>
</reference>
<dbReference type="GO" id="GO:0016020">
    <property type="term" value="C:membrane"/>
    <property type="evidence" value="ECO:0007669"/>
    <property type="project" value="UniProtKB-SubCell"/>
</dbReference>
<evidence type="ECO:0000313" key="10">
    <source>
        <dbReference type="Proteomes" id="UP000499080"/>
    </source>
</evidence>
<feature type="transmembrane region" description="Helical" evidence="7">
    <location>
        <begin position="801"/>
        <end position="825"/>
    </location>
</feature>
<comment type="caution">
    <text evidence="9">The sequence shown here is derived from an EMBL/GenBank/DDBJ whole genome shotgun (WGS) entry which is preliminary data.</text>
</comment>
<name>A0A4Y2CHJ7_ARAVE</name>
<feature type="transmembrane region" description="Helical" evidence="7">
    <location>
        <begin position="603"/>
        <end position="620"/>
    </location>
</feature>
<dbReference type="GO" id="GO:0022857">
    <property type="term" value="F:transmembrane transporter activity"/>
    <property type="evidence" value="ECO:0007669"/>
    <property type="project" value="InterPro"/>
</dbReference>
<evidence type="ECO:0000313" key="9">
    <source>
        <dbReference type="EMBL" id="GBM03833.1"/>
    </source>
</evidence>
<feature type="transmembrane region" description="Helical" evidence="7">
    <location>
        <begin position="346"/>
        <end position="365"/>
    </location>
</feature>
<keyword evidence="10" id="KW-1185">Reference proteome</keyword>
<gene>
    <name evidence="9" type="ORF">AVEN_231305_1</name>
</gene>
<dbReference type="OrthoDB" id="515887at2759"/>
<evidence type="ECO:0000256" key="1">
    <source>
        <dbReference type="ARBA" id="ARBA00004141"/>
    </source>
</evidence>
<feature type="transmembrane region" description="Helical" evidence="7">
    <location>
        <begin position="677"/>
        <end position="699"/>
    </location>
</feature>
<dbReference type="PANTHER" id="PTHR16172:SF30">
    <property type="entry name" value="SUGAR BABY, ISOFORM C"/>
    <property type="match status" value="1"/>
</dbReference>
<dbReference type="SUPFAM" id="SSF103473">
    <property type="entry name" value="MFS general substrate transporter"/>
    <property type="match status" value="1"/>
</dbReference>
<keyword evidence="4 7" id="KW-1133">Transmembrane helix</keyword>
<comment type="similarity">
    <text evidence="2">Belongs to the major facilitator superfamily. MFSD6 family.</text>
</comment>
<evidence type="ECO:0000256" key="4">
    <source>
        <dbReference type="ARBA" id="ARBA00022989"/>
    </source>
</evidence>
<dbReference type="PROSITE" id="PS50850">
    <property type="entry name" value="MFS"/>
    <property type="match status" value="1"/>
</dbReference>
<feature type="transmembrane region" description="Helical" evidence="7">
    <location>
        <begin position="371"/>
        <end position="394"/>
    </location>
</feature>
<organism evidence="9 10">
    <name type="scientific">Araneus ventricosus</name>
    <name type="common">Orbweaver spider</name>
    <name type="synonym">Epeira ventricosa</name>
    <dbReference type="NCBI Taxonomy" id="182803"/>
    <lineage>
        <taxon>Eukaryota</taxon>
        <taxon>Metazoa</taxon>
        <taxon>Ecdysozoa</taxon>
        <taxon>Arthropoda</taxon>
        <taxon>Chelicerata</taxon>
        <taxon>Arachnida</taxon>
        <taxon>Araneae</taxon>
        <taxon>Araneomorphae</taxon>
        <taxon>Entelegynae</taxon>
        <taxon>Araneoidea</taxon>
        <taxon>Araneidae</taxon>
        <taxon>Araneus</taxon>
    </lineage>
</organism>
<dbReference type="EMBL" id="BGPR01000195">
    <property type="protein sequence ID" value="GBM03833.1"/>
    <property type="molecule type" value="Genomic_DNA"/>
</dbReference>
<dbReference type="InterPro" id="IPR020846">
    <property type="entry name" value="MFS_dom"/>
</dbReference>
<keyword evidence="3 7" id="KW-0812">Transmembrane</keyword>
<feature type="compositionally biased region" description="Polar residues" evidence="6">
    <location>
        <begin position="1"/>
        <end position="17"/>
    </location>
</feature>
<feature type="domain" description="Major facilitator superfamily (MFS) profile" evidence="8">
    <location>
        <begin position="676"/>
        <end position="874"/>
    </location>
</feature>
<dbReference type="InterPro" id="IPR024989">
    <property type="entry name" value="MFS_assoc_dom"/>
</dbReference>
<dbReference type="InterPro" id="IPR051717">
    <property type="entry name" value="MFS_MFSD6"/>
</dbReference>
<feature type="transmembrane region" description="Helical" evidence="7">
    <location>
        <begin position="562"/>
        <end position="582"/>
    </location>
</feature>
<evidence type="ECO:0000256" key="7">
    <source>
        <dbReference type="SAM" id="Phobius"/>
    </source>
</evidence>
<dbReference type="CDD" id="cd17335">
    <property type="entry name" value="MFS_MFSD6"/>
    <property type="match status" value="1"/>
</dbReference>
<evidence type="ECO:0000259" key="8">
    <source>
        <dbReference type="PROSITE" id="PS50850"/>
    </source>
</evidence>